<feature type="compositionally biased region" description="Low complexity" evidence="1">
    <location>
        <begin position="1"/>
        <end position="43"/>
    </location>
</feature>
<evidence type="ECO:0000313" key="3">
    <source>
        <dbReference type="Proteomes" id="UP000024842"/>
    </source>
</evidence>
<name>A0A023DX37_9PROT</name>
<dbReference type="AlphaFoldDB" id="A0A023DX37"/>
<evidence type="ECO:0000313" key="2">
    <source>
        <dbReference type="EMBL" id="GAJ45891.1"/>
    </source>
</evidence>
<reference evidence="2 3" key="1">
    <citation type="journal article" date="2014" name="FEMS Microbiol. Lett.">
        <title>Draft genome sequences of three Holospora species (Holospora obtusa, Holospora undulata, and Holospora elegans), endonuclear symbiotic bacteria of the ciliate Paramecium caudatum.</title>
        <authorList>
            <person name="Dohra H."/>
            <person name="Tanaka K."/>
            <person name="Suzuki T."/>
            <person name="Fujishima M."/>
            <person name="Suzuki H."/>
        </authorList>
    </citation>
    <scope>NUCLEOTIDE SEQUENCE [LARGE SCALE GENOMIC DNA]</scope>
    <source>
        <strain evidence="2 3">E1</strain>
    </source>
</reference>
<accession>A0A023DX37</accession>
<organism evidence="2 3">
    <name type="scientific">Holospora elegans E1</name>
    <dbReference type="NCBI Taxonomy" id="1427503"/>
    <lineage>
        <taxon>Bacteria</taxon>
        <taxon>Pseudomonadati</taxon>
        <taxon>Pseudomonadota</taxon>
        <taxon>Alphaproteobacteria</taxon>
        <taxon>Holosporales</taxon>
        <taxon>Holosporaceae</taxon>
        <taxon>Holospora</taxon>
    </lineage>
</organism>
<dbReference type="OrthoDB" id="8482041at2"/>
<feature type="compositionally biased region" description="Polar residues" evidence="1">
    <location>
        <begin position="44"/>
        <end position="53"/>
    </location>
</feature>
<protein>
    <submittedName>
        <fullName evidence="2">Uncharacterized protein</fullName>
    </submittedName>
</protein>
<evidence type="ECO:0000256" key="1">
    <source>
        <dbReference type="SAM" id="MobiDB-lite"/>
    </source>
</evidence>
<dbReference type="RefSeq" id="WP_035543696.1">
    <property type="nucleotide sequence ID" value="NZ_BAUP01000039.1"/>
</dbReference>
<dbReference type="Proteomes" id="UP000024842">
    <property type="component" value="Unassembled WGS sequence"/>
</dbReference>
<feature type="region of interest" description="Disordered" evidence="1">
    <location>
        <begin position="1"/>
        <end position="57"/>
    </location>
</feature>
<sequence length="147" mass="15370">MSTGTSELSGLSSLTSSLSLPSTLSSPSLALSSPKISSMPSSSENKVTISAPPSSDAYLPPVAVYCEDGAQMGLLAIQKNALNASIPSKAKGTPVLENTEKTPVPQGQLALSNLKNLCNTKKGVNIERLKKDLEKHKYSISAVKKIK</sequence>
<proteinExistence type="predicted"/>
<keyword evidence="3" id="KW-1185">Reference proteome</keyword>
<comment type="caution">
    <text evidence="2">The sequence shown here is derived from an EMBL/GenBank/DDBJ whole genome shotgun (WGS) entry which is preliminary data.</text>
</comment>
<dbReference type="EMBL" id="BAUP01000039">
    <property type="protein sequence ID" value="GAJ45891.1"/>
    <property type="molecule type" value="Genomic_DNA"/>
</dbReference>
<gene>
    <name evidence="2" type="ORF">HE1_00208</name>
</gene>